<evidence type="ECO:0000313" key="1">
    <source>
        <dbReference type="Proteomes" id="UP000887580"/>
    </source>
</evidence>
<accession>A0AC35GA50</accession>
<name>A0AC35GA50_9BILA</name>
<protein>
    <submittedName>
        <fullName evidence="2">Mitochondrial-processing peptidase subunit alpha</fullName>
    </submittedName>
</protein>
<dbReference type="WBParaSite" id="PS1159_v2.g2725.t1">
    <property type="protein sequence ID" value="PS1159_v2.g2725.t1"/>
    <property type="gene ID" value="PS1159_v2.g2725"/>
</dbReference>
<proteinExistence type="predicted"/>
<organism evidence="1 2">
    <name type="scientific">Panagrolaimus sp. PS1159</name>
    <dbReference type="NCBI Taxonomy" id="55785"/>
    <lineage>
        <taxon>Eukaryota</taxon>
        <taxon>Metazoa</taxon>
        <taxon>Ecdysozoa</taxon>
        <taxon>Nematoda</taxon>
        <taxon>Chromadorea</taxon>
        <taxon>Rhabditida</taxon>
        <taxon>Tylenchina</taxon>
        <taxon>Panagrolaimomorpha</taxon>
        <taxon>Panagrolaimoidea</taxon>
        <taxon>Panagrolaimidae</taxon>
        <taxon>Panagrolaimus</taxon>
    </lineage>
</organism>
<sequence length="528" mass="59710">MFKSLFNIRTRSLQRFISTSSKCFREVQVDYNKIPLTEPIPGIADAVYINPKEVQMFNTKISTLPSGIRVATEADSGKYCTVGVAINSGPRYEINYPLGTTHMIEKLAFSSTQNYGREDVLKIMEDYGALIDCQSTRDTFLYAASCRTDGIDEIISVISDTVLRPGFYPEEIETTKHVIAYENDFHARNPECEPLLLDYIHTAAYQGNTLGLSRYCRTQDVGQITRNHLFSYISQYHDPSRMVVAGVGIDHETLVTLVDKYFNPTNAAWKMDPSLLLSHLPPIDKSVAQYTGGEYRCVRDLSKMGYGPRDYPNLSHFVLGFESVGLNHPDFVAFCVLNTLMGGGGSFSAGGPGKGMFSRLYTDVLHHYHWMYNCTAYNHSYSDTGIFYVRASAPPENYIEMVKIIIEQFFNLTANTIPNEELKRAKTQLKSQIFMNLEMRPVQFEDLARQVLTHDKRIKPEEYAERIDRITAADIKRCAEHMLSSKPSIVGYGDLKAMPSYEKIDTCCATRTTNSLSKKSMFKVLRGN</sequence>
<dbReference type="Proteomes" id="UP000887580">
    <property type="component" value="Unplaced"/>
</dbReference>
<reference evidence="2" key="1">
    <citation type="submission" date="2022-11" db="UniProtKB">
        <authorList>
            <consortium name="WormBaseParasite"/>
        </authorList>
    </citation>
    <scope>IDENTIFICATION</scope>
</reference>
<evidence type="ECO:0000313" key="2">
    <source>
        <dbReference type="WBParaSite" id="PS1159_v2.g2725.t1"/>
    </source>
</evidence>